<name>A0AAV0X6W6_9HEMI</name>
<feature type="compositionally biased region" description="Polar residues" evidence="1">
    <location>
        <begin position="14"/>
        <end position="27"/>
    </location>
</feature>
<keyword evidence="3" id="KW-1185">Reference proteome</keyword>
<feature type="region of interest" description="Disordered" evidence="1">
    <location>
        <begin position="1"/>
        <end position="94"/>
    </location>
</feature>
<dbReference type="Proteomes" id="UP001160148">
    <property type="component" value="Unassembled WGS sequence"/>
</dbReference>
<sequence>MGGRKAGSKRNRTPPVSNSKKTRNNSYSPPPLHAAQLQRVEAPSPESFDEQMSGESYFSDSTSTLSILSNHPPSPSPTQNHPKQINSDESQQDYAKPAVRIPPIFVSKSSDWRKIAPIIFRNAIVSPQNISAQATSDGSIIIKTHVIDHFRLIQKTLLDQKIMFKTSKLPEERTLKVVLRGIPTDISTDELKSELELLNFDVKLVKRFGPVNKPMPICLVILGNTQNSKNIMKSLNYSS</sequence>
<dbReference type="EMBL" id="CARXXK010000003">
    <property type="protein sequence ID" value="CAI6364219.1"/>
    <property type="molecule type" value="Genomic_DNA"/>
</dbReference>
<protein>
    <recommendedName>
        <fullName evidence="4">Pre-C2HC domain-containing protein</fullName>
    </recommendedName>
</protein>
<evidence type="ECO:0000313" key="3">
    <source>
        <dbReference type="Proteomes" id="UP001160148"/>
    </source>
</evidence>
<evidence type="ECO:0000256" key="1">
    <source>
        <dbReference type="SAM" id="MobiDB-lite"/>
    </source>
</evidence>
<comment type="caution">
    <text evidence="2">The sequence shown here is derived from an EMBL/GenBank/DDBJ whole genome shotgun (WGS) entry which is preliminary data.</text>
</comment>
<gene>
    <name evidence="2" type="ORF">MEUPH1_LOCUS19071</name>
</gene>
<proteinExistence type="predicted"/>
<feature type="compositionally biased region" description="Polar residues" evidence="1">
    <location>
        <begin position="53"/>
        <end position="93"/>
    </location>
</feature>
<accession>A0AAV0X6W6</accession>
<evidence type="ECO:0000313" key="2">
    <source>
        <dbReference type="EMBL" id="CAI6364219.1"/>
    </source>
</evidence>
<dbReference type="AlphaFoldDB" id="A0AAV0X6W6"/>
<organism evidence="2 3">
    <name type="scientific">Macrosiphum euphorbiae</name>
    <name type="common">potato aphid</name>
    <dbReference type="NCBI Taxonomy" id="13131"/>
    <lineage>
        <taxon>Eukaryota</taxon>
        <taxon>Metazoa</taxon>
        <taxon>Ecdysozoa</taxon>
        <taxon>Arthropoda</taxon>
        <taxon>Hexapoda</taxon>
        <taxon>Insecta</taxon>
        <taxon>Pterygota</taxon>
        <taxon>Neoptera</taxon>
        <taxon>Paraneoptera</taxon>
        <taxon>Hemiptera</taxon>
        <taxon>Sternorrhyncha</taxon>
        <taxon>Aphidomorpha</taxon>
        <taxon>Aphidoidea</taxon>
        <taxon>Aphididae</taxon>
        <taxon>Macrosiphini</taxon>
        <taxon>Macrosiphum</taxon>
    </lineage>
</organism>
<reference evidence="2 3" key="1">
    <citation type="submission" date="2023-01" db="EMBL/GenBank/DDBJ databases">
        <authorList>
            <person name="Whitehead M."/>
        </authorList>
    </citation>
    <scope>NUCLEOTIDE SEQUENCE [LARGE SCALE GENOMIC DNA]</scope>
</reference>
<evidence type="ECO:0008006" key="4">
    <source>
        <dbReference type="Google" id="ProtNLM"/>
    </source>
</evidence>
<feature type="compositionally biased region" description="Basic residues" evidence="1">
    <location>
        <begin position="1"/>
        <end position="12"/>
    </location>
</feature>